<sequence>MFRTYTDYVNKTALTLPDKFIDVRTGESIEVLPTVLEQIEYHSNNSTLIHLVLTALNSYLQPKSISNGSTLLLEEIREIKRMMQMGYLPRGNGQIRNGPAQVNDTSNLDLIEVEDVLEAFGG</sequence>
<dbReference type="PATRIC" id="fig|1459.3.peg.3752"/>
<dbReference type="RefSeq" id="WP_053435732.1">
    <property type="nucleotide sequence ID" value="NZ_LGUF01000007.1"/>
</dbReference>
<proteinExistence type="predicted"/>
<gene>
    <name evidence="1" type="ORF">AF332_17125</name>
</gene>
<organism evidence="1 2">
    <name type="scientific">Sporosarcina globispora</name>
    <name type="common">Bacillus globisporus</name>
    <dbReference type="NCBI Taxonomy" id="1459"/>
    <lineage>
        <taxon>Bacteria</taxon>
        <taxon>Bacillati</taxon>
        <taxon>Bacillota</taxon>
        <taxon>Bacilli</taxon>
        <taxon>Bacillales</taxon>
        <taxon>Caryophanaceae</taxon>
        <taxon>Sporosarcina</taxon>
    </lineage>
</organism>
<keyword evidence="2" id="KW-1185">Reference proteome</keyword>
<dbReference type="STRING" id="1459.AF332_17125"/>
<evidence type="ECO:0000313" key="1">
    <source>
        <dbReference type="EMBL" id="KON88356.1"/>
    </source>
</evidence>
<accession>A0A0M0GFZ5</accession>
<protein>
    <submittedName>
        <fullName evidence="1">Uncharacterized protein</fullName>
    </submittedName>
</protein>
<dbReference type="OrthoDB" id="2454482at2"/>
<comment type="caution">
    <text evidence="1">The sequence shown here is derived from an EMBL/GenBank/DDBJ whole genome shotgun (WGS) entry which is preliminary data.</text>
</comment>
<dbReference type="Proteomes" id="UP000037109">
    <property type="component" value="Unassembled WGS sequence"/>
</dbReference>
<dbReference type="EMBL" id="LGUF01000007">
    <property type="protein sequence ID" value="KON88356.1"/>
    <property type="molecule type" value="Genomic_DNA"/>
</dbReference>
<evidence type="ECO:0000313" key="2">
    <source>
        <dbReference type="Proteomes" id="UP000037109"/>
    </source>
</evidence>
<dbReference type="AlphaFoldDB" id="A0A0M0GFZ5"/>
<reference evidence="2" key="1">
    <citation type="submission" date="2015-07" db="EMBL/GenBank/DDBJ databases">
        <title>Fjat-10036 dsm4.</title>
        <authorList>
            <person name="Liu B."/>
            <person name="Wang J."/>
            <person name="Zhu Y."/>
            <person name="Liu G."/>
            <person name="Chen Q."/>
            <person name="Chen Z."/>
            <person name="Lan J."/>
            <person name="Che J."/>
            <person name="Ge C."/>
            <person name="Shi H."/>
            <person name="Pan Z."/>
            <person name="Liu X."/>
        </authorList>
    </citation>
    <scope>NUCLEOTIDE SEQUENCE [LARGE SCALE GENOMIC DNA]</scope>
    <source>
        <strain evidence="2">DSM 4</strain>
    </source>
</reference>
<name>A0A0M0GFZ5_SPOGL</name>